<dbReference type="EMBL" id="JBEPIJ010000005">
    <property type="protein sequence ID" value="MES0873594.1"/>
    <property type="molecule type" value="Genomic_DNA"/>
</dbReference>
<dbReference type="InterPro" id="IPR026268">
    <property type="entry name" value="RseC"/>
</dbReference>
<gene>
    <name evidence="2" type="ORF">ABSH63_06200</name>
</gene>
<dbReference type="PANTHER" id="PTHR35867:SF1">
    <property type="entry name" value="PROTEIN RSEC"/>
    <property type="match status" value="1"/>
</dbReference>
<evidence type="ECO:0000256" key="1">
    <source>
        <dbReference type="SAM" id="Phobius"/>
    </source>
</evidence>
<dbReference type="RefSeq" id="WP_352888363.1">
    <property type="nucleotide sequence ID" value="NZ_JBEPIJ010000005.1"/>
</dbReference>
<keyword evidence="3" id="KW-1185">Reference proteome</keyword>
<dbReference type="Proteomes" id="UP001465331">
    <property type="component" value="Unassembled WGS sequence"/>
</dbReference>
<organism evidence="2 3">
    <name type="scientific">Sinimarinibacterium thermocellulolyticum</name>
    <dbReference type="NCBI Taxonomy" id="3170016"/>
    <lineage>
        <taxon>Bacteria</taxon>
        <taxon>Pseudomonadati</taxon>
        <taxon>Pseudomonadota</taxon>
        <taxon>Gammaproteobacteria</taxon>
        <taxon>Nevskiales</taxon>
        <taxon>Nevskiaceae</taxon>
        <taxon>Sinimarinibacterium</taxon>
    </lineage>
</organism>
<reference evidence="2 3" key="1">
    <citation type="submission" date="2024-06" db="EMBL/GenBank/DDBJ databases">
        <authorList>
            <person name="Li Z."/>
            <person name="Jiang Y."/>
        </authorList>
    </citation>
    <scope>NUCLEOTIDE SEQUENCE [LARGE SCALE GENOMIC DNA]</scope>
    <source>
        <strain evidence="2 3">HSW-8</strain>
    </source>
</reference>
<accession>A0ABV2AAY3</accession>
<keyword evidence="1" id="KW-0472">Membrane</keyword>
<feature type="transmembrane region" description="Helical" evidence="1">
    <location>
        <begin position="108"/>
        <end position="128"/>
    </location>
</feature>
<keyword evidence="1" id="KW-1133">Transmembrane helix</keyword>
<evidence type="ECO:0000313" key="3">
    <source>
        <dbReference type="Proteomes" id="UP001465331"/>
    </source>
</evidence>
<evidence type="ECO:0000313" key="2">
    <source>
        <dbReference type="EMBL" id="MES0873594.1"/>
    </source>
</evidence>
<comment type="caution">
    <text evidence="2">The sequence shown here is derived from an EMBL/GenBank/DDBJ whole genome shotgun (WGS) entry which is preliminary data.</text>
</comment>
<proteinExistence type="predicted"/>
<keyword evidence="1" id="KW-0812">Transmembrane</keyword>
<name>A0ABV2AAY3_9GAMM</name>
<sequence>MIEERAIVARVDDQGSVWVRPYGVESCPKCARGEGCGGGVLARLLGRRRPEIRVGGRLDGLRAGDAVVVGVEESALMLASLWVYLVPLAGMFLAGAFAHLALKAHDVLVAAFGLTGLVGGFVLTHWAGRRAETVSRYLPVLVRRLPEARADCPRAG</sequence>
<protein>
    <submittedName>
        <fullName evidence="2">SoxR reducing system RseC family protein</fullName>
    </submittedName>
</protein>
<dbReference type="InterPro" id="IPR007359">
    <property type="entry name" value="SigmaE_reg_RseC_MucC"/>
</dbReference>
<dbReference type="PANTHER" id="PTHR35867">
    <property type="entry name" value="PROTEIN RSEC"/>
    <property type="match status" value="1"/>
</dbReference>
<dbReference type="Pfam" id="PF04246">
    <property type="entry name" value="RseC_MucC"/>
    <property type="match status" value="1"/>
</dbReference>
<dbReference type="PIRSF" id="PIRSF004923">
    <property type="entry name" value="RseC"/>
    <property type="match status" value="1"/>
</dbReference>
<feature type="transmembrane region" description="Helical" evidence="1">
    <location>
        <begin position="81"/>
        <end position="102"/>
    </location>
</feature>